<dbReference type="InterPro" id="IPR008271">
    <property type="entry name" value="Ser/Thr_kinase_AS"/>
</dbReference>
<keyword evidence="7 11" id="KW-0418">Kinase</keyword>
<dbReference type="InterPro" id="IPR003527">
    <property type="entry name" value="MAP_kinase_CS"/>
</dbReference>
<dbReference type="OrthoDB" id="192887at2759"/>
<evidence type="ECO:0000259" key="12">
    <source>
        <dbReference type="PROSITE" id="PS50011"/>
    </source>
</evidence>
<dbReference type="Gene3D" id="1.10.510.10">
    <property type="entry name" value="Transferase(Phosphotransferase) domain 1"/>
    <property type="match status" value="1"/>
</dbReference>
<dbReference type="Proteomes" id="UP000267096">
    <property type="component" value="Unassembled WGS sequence"/>
</dbReference>
<dbReference type="GO" id="GO:0005524">
    <property type="term" value="F:ATP binding"/>
    <property type="evidence" value="ECO:0007669"/>
    <property type="project" value="UniProtKB-UniRule"/>
</dbReference>
<evidence type="ECO:0000313" key="13">
    <source>
        <dbReference type="EMBL" id="VDK46503.1"/>
    </source>
</evidence>
<keyword evidence="5 11" id="KW-0808">Transferase</keyword>
<comment type="catalytic activity">
    <reaction evidence="9">
        <text>L-threonyl-[protein] + ATP = O-phospho-L-threonyl-[protein] + ADP + H(+)</text>
        <dbReference type="Rhea" id="RHEA:46608"/>
        <dbReference type="Rhea" id="RHEA-COMP:11060"/>
        <dbReference type="Rhea" id="RHEA-COMP:11605"/>
        <dbReference type="ChEBI" id="CHEBI:15378"/>
        <dbReference type="ChEBI" id="CHEBI:30013"/>
        <dbReference type="ChEBI" id="CHEBI:30616"/>
        <dbReference type="ChEBI" id="CHEBI:61977"/>
        <dbReference type="ChEBI" id="CHEBI:456216"/>
        <dbReference type="EC" id="2.7.11.24"/>
    </reaction>
</comment>
<sequence>MVVVTESICTISSTKDNVKGAESEIGGTDPILRITDKCDEDRAVKDVEVHLGVIRNRHGDHKLIANFFTISLLSFFRRICARSSVRFIIDKHTLNSVEAMSDDAYANESVMKCVFFKGTTPMSFDANKFHQIRIPVYGGGACTYTVPKRYVNLAFISMGAQGTVVRAEDTITKATVAIKKVQHPFLTPMNAKRTYREFVLLVTMKHPNLIRLINAFSPQTSLRDFEEIYLVMEYMNFNLAEVIQKLQLDQKNLSYFTYQMIVAMKYMHRSGIIHRDLKPSNIVVNNRCILKILDFGLARKMETKEPMSGYVVTRYYRAPEVILGLPYTEKVDVWAIGCILAEMILRKTLFRGIDRLDQWSKITSLLGTGDKAFIDRLDKHARMYVRSRAPVDPTPFDVIFPDEAFTGHFPNAPQLCPKNARDLLSKMLQIDPEKRISIDEAVHHPYVKLWFDESEWNTPLPENRYDPQNDVIERPIEEWRGAHLFKVSELLFNEVKRYEQRHDIHLGIPSPIPTSDTQPSV</sequence>
<evidence type="ECO:0000256" key="10">
    <source>
        <dbReference type="ARBA" id="ARBA00048312"/>
    </source>
</evidence>
<dbReference type="PROSITE" id="PS00108">
    <property type="entry name" value="PROTEIN_KINASE_ST"/>
    <property type="match status" value="1"/>
</dbReference>
<evidence type="ECO:0000256" key="6">
    <source>
        <dbReference type="ARBA" id="ARBA00022741"/>
    </source>
</evidence>
<comment type="cofactor">
    <cofactor evidence="1 11">
        <name>Mg(2+)</name>
        <dbReference type="ChEBI" id="CHEBI:18420"/>
    </cofactor>
</comment>
<dbReference type="GO" id="GO:0004707">
    <property type="term" value="F:MAP kinase activity"/>
    <property type="evidence" value="ECO:0007669"/>
    <property type="project" value="UniProtKB-UniRule"/>
</dbReference>
<proteinExistence type="inferred from homology"/>
<comment type="function">
    <text evidence="11">Responds to activation by environmental stress and pro-inflammatory cytokines by phosphorylating a number of transcription factors, and thus regulates transcriptional activity.</text>
</comment>
<evidence type="ECO:0000256" key="7">
    <source>
        <dbReference type="ARBA" id="ARBA00022777"/>
    </source>
</evidence>
<dbReference type="GO" id="GO:0005737">
    <property type="term" value="C:cytoplasm"/>
    <property type="evidence" value="ECO:0007669"/>
    <property type="project" value="UniProtKB-SubCell"/>
</dbReference>
<dbReference type="InterPro" id="IPR011009">
    <property type="entry name" value="Kinase-like_dom_sf"/>
</dbReference>
<keyword evidence="3 11" id="KW-0723">Serine/threonine-protein kinase</keyword>
<keyword evidence="11" id="KW-0460">Magnesium</keyword>
<evidence type="ECO:0000256" key="4">
    <source>
        <dbReference type="ARBA" id="ARBA00022553"/>
    </source>
</evidence>
<evidence type="ECO:0000313" key="14">
    <source>
        <dbReference type="Proteomes" id="UP000267096"/>
    </source>
</evidence>
<dbReference type="GO" id="GO:0106310">
    <property type="term" value="F:protein serine kinase activity"/>
    <property type="evidence" value="ECO:0007669"/>
    <property type="project" value="UniProtKB-UniRule"/>
</dbReference>
<dbReference type="InterPro" id="IPR050117">
    <property type="entry name" value="MAPK"/>
</dbReference>
<evidence type="ECO:0000256" key="5">
    <source>
        <dbReference type="ARBA" id="ARBA00022679"/>
    </source>
</evidence>
<comment type="catalytic activity">
    <reaction evidence="10">
        <text>L-seryl-[protein] + ATP = O-phospho-L-seryl-[protein] + ADP + H(+)</text>
        <dbReference type="Rhea" id="RHEA:17989"/>
        <dbReference type="Rhea" id="RHEA-COMP:9863"/>
        <dbReference type="Rhea" id="RHEA-COMP:11604"/>
        <dbReference type="ChEBI" id="CHEBI:15378"/>
        <dbReference type="ChEBI" id="CHEBI:29999"/>
        <dbReference type="ChEBI" id="CHEBI:30616"/>
        <dbReference type="ChEBI" id="CHEBI:83421"/>
        <dbReference type="ChEBI" id="CHEBI:456216"/>
        <dbReference type="EC" id="2.7.11.24"/>
    </reaction>
</comment>
<dbReference type="PANTHER" id="PTHR24055">
    <property type="entry name" value="MITOGEN-ACTIVATED PROTEIN KINASE"/>
    <property type="match status" value="1"/>
</dbReference>
<dbReference type="PRINTS" id="PR01772">
    <property type="entry name" value="JNKMAPKINASE"/>
</dbReference>
<dbReference type="AlphaFoldDB" id="A0A0M3JWG0"/>
<dbReference type="Gene3D" id="3.30.200.20">
    <property type="entry name" value="Phosphorylase Kinase, domain 1"/>
    <property type="match status" value="1"/>
</dbReference>
<keyword evidence="6 11" id="KW-0547">Nucleotide-binding</keyword>
<comment type="similarity">
    <text evidence="2 11">Belongs to the protein kinase superfamily. CMGC Ser/Thr protein kinase family. MAP kinase subfamily.</text>
</comment>
<organism evidence="15">
    <name type="scientific">Anisakis simplex</name>
    <name type="common">Herring worm</name>
    <dbReference type="NCBI Taxonomy" id="6269"/>
    <lineage>
        <taxon>Eukaryota</taxon>
        <taxon>Metazoa</taxon>
        <taxon>Ecdysozoa</taxon>
        <taxon>Nematoda</taxon>
        <taxon>Chromadorea</taxon>
        <taxon>Rhabditida</taxon>
        <taxon>Spirurina</taxon>
        <taxon>Ascaridomorpha</taxon>
        <taxon>Ascaridoidea</taxon>
        <taxon>Anisakidae</taxon>
        <taxon>Anisakis</taxon>
        <taxon>Anisakis simplex complex</taxon>
    </lineage>
</organism>
<comment type="subcellular location">
    <subcellularLocation>
        <location evidence="11">Cytoplasm</location>
    </subcellularLocation>
</comment>
<dbReference type="SUPFAM" id="SSF56112">
    <property type="entry name" value="Protein kinase-like (PK-like)"/>
    <property type="match status" value="1"/>
</dbReference>
<evidence type="ECO:0000256" key="1">
    <source>
        <dbReference type="ARBA" id="ARBA00001946"/>
    </source>
</evidence>
<protein>
    <recommendedName>
        <fullName evidence="11">Stress-activated protein kinase JNK</fullName>
        <ecNumber evidence="11">2.7.11.24</ecNumber>
    </recommendedName>
</protein>
<dbReference type="PROSITE" id="PS50011">
    <property type="entry name" value="PROTEIN_KINASE_DOM"/>
    <property type="match status" value="1"/>
</dbReference>
<dbReference type="SMART" id="SM00220">
    <property type="entry name" value="S_TKc"/>
    <property type="match status" value="1"/>
</dbReference>
<feature type="domain" description="Protein kinase" evidence="12">
    <location>
        <begin position="150"/>
        <end position="447"/>
    </location>
</feature>
<accession>A0A0M3JWG0</accession>
<dbReference type="EC" id="2.7.11.24" evidence="11"/>
<evidence type="ECO:0000256" key="11">
    <source>
        <dbReference type="RuleBase" id="RU368052"/>
    </source>
</evidence>
<dbReference type="EMBL" id="UYRR01031136">
    <property type="protein sequence ID" value="VDK46503.1"/>
    <property type="molecule type" value="Genomic_DNA"/>
</dbReference>
<keyword evidence="8 11" id="KW-0067">ATP-binding</keyword>
<dbReference type="InterPro" id="IPR000719">
    <property type="entry name" value="Prot_kinase_dom"/>
</dbReference>
<evidence type="ECO:0000313" key="15">
    <source>
        <dbReference type="WBParaSite" id="ASIM_0001261401-mRNA-1"/>
    </source>
</evidence>
<evidence type="ECO:0000256" key="2">
    <source>
        <dbReference type="ARBA" id="ARBA00008832"/>
    </source>
</evidence>
<gene>
    <name evidence="13" type="ORF">ASIM_LOCUS12080</name>
</gene>
<name>A0A0M3JWG0_ANISI</name>
<keyword evidence="14" id="KW-1185">Reference proteome</keyword>
<dbReference type="Pfam" id="PF00069">
    <property type="entry name" value="Pkinase"/>
    <property type="match status" value="1"/>
</dbReference>
<dbReference type="WBParaSite" id="ASIM_0001261401-mRNA-1">
    <property type="protein sequence ID" value="ASIM_0001261401-mRNA-1"/>
    <property type="gene ID" value="ASIM_0001261401"/>
</dbReference>
<dbReference type="PROSITE" id="PS01351">
    <property type="entry name" value="MAPK"/>
    <property type="match status" value="1"/>
</dbReference>
<dbReference type="InterPro" id="IPR008351">
    <property type="entry name" value="MAPK_JNK"/>
</dbReference>
<reference evidence="13 14" key="2">
    <citation type="submission" date="2018-11" db="EMBL/GenBank/DDBJ databases">
        <authorList>
            <consortium name="Pathogen Informatics"/>
        </authorList>
    </citation>
    <scope>NUCLEOTIDE SEQUENCE [LARGE SCALE GENOMIC DNA]</scope>
</reference>
<evidence type="ECO:0000256" key="9">
    <source>
        <dbReference type="ARBA" id="ARBA00047592"/>
    </source>
</evidence>
<evidence type="ECO:0000256" key="8">
    <source>
        <dbReference type="ARBA" id="ARBA00022840"/>
    </source>
</evidence>
<evidence type="ECO:0000256" key="3">
    <source>
        <dbReference type="ARBA" id="ARBA00022527"/>
    </source>
</evidence>
<dbReference type="FunFam" id="3.30.200.20:FF:000028">
    <property type="entry name" value="Mitogen-activated protein kinase"/>
    <property type="match status" value="1"/>
</dbReference>
<keyword evidence="4 11" id="KW-0597">Phosphoprotein</keyword>
<reference evidence="15" key="1">
    <citation type="submission" date="2016-04" db="UniProtKB">
        <authorList>
            <consortium name="WormBaseParasite"/>
        </authorList>
    </citation>
    <scope>IDENTIFICATION</scope>
</reference>
<dbReference type="FunFam" id="1.10.510.10:FF:000624">
    <property type="entry name" value="Mitogen-activated protein kinase"/>
    <property type="match status" value="1"/>
</dbReference>